<dbReference type="InterPro" id="IPR000914">
    <property type="entry name" value="SBP_5_dom"/>
</dbReference>
<dbReference type="Proteomes" id="UP000689967">
    <property type="component" value="Unassembled WGS sequence"/>
</dbReference>
<dbReference type="EMBL" id="JAERQM010000010">
    <property type="protein sequence ID" value="MBU8546857.1"/>
    <property type="molecule type" value="Genomic_DNA"/>
</dbReference>
<sequence length="532" mass="59427">MRRLLLAAAAVMALGVMAPGMGGASAQTVRWAAAGDPNTMDPHSQNVGTVTMVLQQIYDPLIHRNADLSLRPGLALSWTQVEPTRWRFVLRPGVKFHGGEAFTADDVVFSIGRARQPTSNFGIYVDTVQEAVKVDEFTVDVVTRIADPILPNKFASVYMMSKAWSEANGATRPQNTRAREEMHTTRNTNGTGAFRLASRENDVRTVLRRNTEWYGWAEPDSARANVQEIQFRPIASDATRIAALLSGEVDFVLDPPLQDLNRLRAAQNIRVLEGPEVRTIFLAFDVARPELQYSDVRGRNPFADLRVRQALYHAIDIQAIHRTTMRGQSVVTGTFFPPQVNGYSQAEDTRLPYDQARARALLAEAGYPNGFGITLDCPNNRYINDEQICQAVAAMWTRVGVRTSVKAQPLAPFFAQIQRQDTSAYLLGWGVPTLDALYSFQSLLATRNGAQGDGIWNYGGYSNPRMDALVERMKTQSGADRMAAIHEALRIYREDVPHIPLHHQMIPWAMRSNFTIPHAANNQPYFRFARID</sequence>
<dbReference type="Pfam" id="PF00496">
    <property type="entry name" value="SBP_bac_5"/>
    <property type="match status" value="1"/>
</dbReference>
<evidence type="ECO:0000313" key="7">
    <source>
        <dbReference type="EMBL" id="MBU8546857.1"/>
    </source>
</evidence>
<dbReference type="RefSeq" id="WP_216878882.1">
    <property type="nucleotide sequence ID" value="NZ_JAERQM010000010.1"/>
</dbReference>
<keyword evidence="3" id="KW-0813">Transport</keyword>
<dbReference type="PANTHER" id="PTHR30290:SF9">
    <property type="entry name" value="OLIGOPEPTIDE-BINDING PROTEIN APPA"/>
    <property type="match status" value="1"/>
</dbReference>
<proteinExistence type="inferred from homology"/>
<comment type="caution">
    <text evidence="7">The sequence shown here is derived from an EMBL/GenBank/DDBJ whole genome shotgun (WGS) entry which is preliminary data.</text>
</comment>
<keyword evidence="4 5" id="KW-0732">Signal</keyword>
<protein>
    <submittedName>
        <fullName evidence="7">ABC transporter substrate-binding protein</fullName>
    </submittedName>
</protein>
<evidence type="ECO:0000313" key="8">
    <source>
        <dbReference type="Proteomes" id="UP000689967"/>
    </source>
</evidence>
<feature type="signal peptide" evidence="5">
    <location>
        <begin position="1"/>
        <end position="18"/>
    </location>
</feature>
<reference evidence="7 8" key="1">
    <citation type="submission" date="2021-01" db="EMBL/GenBank/DDBJ databases">
        <title>Roseomonas sp. nov, a bacterium isolated from an oil production mixture in Yumen Oilfield.</title>
        <authorList>
            <person name="Wu D."/>
        </authorList>
    </citation>
    <scope>NUCLEOTIDE SEQUENCE [LARGE SCALE GENOMIC DNA]</scope>
    <source>
        <strain evidence="7 8">ROY-5-3</strain>
    </source>
</reference>
<dbReference type="PIRSF" id="PIRSF002741">
    <property type="entry name" value="MppA"/>
    <property type="match status" value="1"/>
</dbReference>
<gene>
    <name evidence="7" type="ORF">JJQ90_24270</name>
</gene>
<organism evidence="7 8">
    <name type="scientific">Falsiroseomonas oleicola</name>
    <dbReference type="NCBI Taxonomy" id="2801474"/>
    <lineage>
        <taxon>Bacteria</taxon>
        <taxon>Pseudomonadati</taxon>
        <taxon>Pseudomonadota</taxon>
        <taxon>Alphaproteobacteria</taxon>
        <taxon>Acetobacterales</taxon>
        <taxon>Roseomonadaceae</taxon>
        <taxon>Falsiroseomonas</taxon>
    </lineage>
</organism>
<name>A0ABS6HDS1_9PROT</name>
<evidence type="ECO:0000256" key="3">
    <source>
        <dbReference type="ARBA" id="ARBA00022448"/>
    </source>
</evidence>
<accession>A0ABS6HDS1</accession>
<evidence type="ECO:0000259" key="6">
    <source>
        <dbReference type="Pfam" id="PF00496"/>
    </source>
</evidence>
<comment type="similarity">
    <text evidence="2">Belongs to the bacterial solute-binding protein 5 family.</text>
</comment>
<dbReference type="CDD" id="cd08498">
    <property type="entry name" value="PBP2_NikA_DppA_OppA_like_2"/>
    <property type="match status" value="1"/>
</dbReference>
<evidence type="ECO:0000256" key="2">
    <source>
        <dbReference type="ARBA" id="ARBA00005695"/>
    </source>
</evidence>
<evidence type="ECO:0000256" key="5">
    <source>
        <dbReference type="SAM" id="SignalP"/>
    </source>
</evidence>
<feature type="domain" description="Solute-binding protein family 5" evidence="6">
    <location>
        <begin position="70"/>
        <end position="449"/>
    </location>
</feature>
<evidence type="ECO:0000256" key="1">
    <source>
        <dbReference type="ARBA" id="ARBA00004418"/>
    </source>
</evidence>
<dbReference type="PANTHER" id="PTHR30290">
    <property type="entry name" value="PERIPLASMIC BINDING COMPONENT OF ABC TRANSPORTER"/>
    <property type="match status" value="1"/>
</dbReference>
<keyword evidence="8" id="KW-1185">Reference proteome</keyword>
<dbReference type="InterPro" id="IPR030678">
    <property type="entry name" value="Peptide/Ni-bd"/>
</dbReference>
<dbReference type="InterPro" id="IPR039424">
    <property type="entry name" value="SBP_5"/>
</dbReference>
<comment type="subcellular location">
    <subcellularLocation>
        <location evidence="1">Periplasm</location>
    </subcellularLocation>
</comment>
<evidence type="ECO:0000256" key="4">
    <source>
        <dbReference type="ARBA" id="ARBA00022729"/>
    </source>
</evidence>
<feature type="chain" id="PRO_5046818315" evidence="5">
    <location>
        <begin position="19"/>
        <end position="532"/>
    </location>
</feature>